<keyword evidence="2" id="KW-0378">Hydrolase</keyword>
<dbReference type="Proteomes" id="UP000321827">
    <property type="component" value="Unassembled WGS sequence"/>
</dbReference>
<evidence type="ECO:0000259" key="1">
    <source>
        <dbReference type="Pfam" id="PF01936"/>
    </source>
</evidence>
<dbReference type="RefSeq" id="WP_147149094.1">
    <property type="nucleotide sequence ID" value="NZ_BJXN01000028.1"/>
</dbReference>
<proteinExistence type="predicted"/>
<dbReference type="Pfam" id="PF01936">
    <property type="entry name" value="NYN"/>
    <property type="match status" value="1"/>
</dbReference>
<accession>A0A511RPQ3</accession>
<feature type="domain" description="NYN" evidence="1">
    <location>
        <begin position="142"/>
        <end position="192"/>
    </location>
</feature>
<dbReference type="Gene3D" id="3.40.50.1010">
    <property type="entry name" value="5'-nuclease"/>
    <property type="match status" value="1"/>
</dbReference>
<protein>
    <submittedName>
        <fullName evidence="2">Helicase</fullName>
    </submittedName>
</protein>
<dbReference type="EMBL" id="BJXN01000028">
    <property type="protein sequence ID" value="GEM90912.1"/>
    <property type="molecule type" value="Genomic_DNA"/>
</dbReference>
<dbReference type="OrthoDB" id="9809421at2"/>
<reference evidence="2 3" key="1">
    <citation type="submission" date="2019-07" db="EMBL/GenBank/DDBJ databases">
        <title>Whole genome shotgun sequence of Oceanithermus desulfurans NBRC 100063.</title>
        <authorList>
            <person name="Hosoyama A."/>
            <person name="Uohara A."/>
            <person name="Ohji S."/>
            <person name="Ichikawa N."/>
        </authorList>
    </citation>
    <scope>NUCLEOTIDE SEQUENCE [LARGE SCALE GENOMIC DNA]</scope>
    <source>
        <strain evidence="2 3">NBRC 100063</strain>
    </source>
</reference>
<keyword evidence="2" id="KW-0347">Helicase</keyword>
<evidence type="ECO:0000313" key="2">
    <source>
        <dbReference type="EMBL" id="GEM90912.1"/>
    </source>
</evidence>
<dbReference type="CDD" id="cd18722">
    <property type="entry name" value="PIN_NicB-like"/>
    <property type="match status" value="1"/>
</dbReference>
<dbReference type="GO" id="GO:0004386">
    <property type="term" value="F:helicase activity"/>
    <property type="evidence" value="ECO:0007669"/>
    <property type="project" value="UniProtKB-KW"/>
</dbReference>
<dbReference type="AlphaFoldDB" id="A0A511RPQ3"/>
<sequence length="239" mass="27825">MKTAVLIDGDFYLRRHRKLRKKYHTPELAAKDVLTLALAHMDDKACKRESELYRILVYDAPPLDKRAHQPISKKSLNFQDTDTFKFRSEFHRYLKHTRKVALRLGRLRDGARWIIKPDVVKRLLSDKMSLDDLTDNDFYYEIQQKGVDIRLGLDVASLAYKQLVTRIILVTGDSDFVPAAKLARREGIEIVLDPMWADVHEYLYEHIDGLRSVIDESGKFICESPKKSTRQRKKKKAGP</sequence>
<name>A0A511RPQ3_9DEIN</name>
<gene>
    <name evidence="2" type="ORF">ODE01S_23460</name>
</gene>
<organism evidence="2 3">
    <name type="scientific">Oceanithermus desulfurans NBRC 100063</name>
    <dbReference type="NCBI Taxonomy" id="1227550"/>
    <lineage>
        <taxon>Bacteria</taxon>
        <taxon>Thermotogati</taxon>
        <taxon>Deinococcota</taxon>
        <taxon>Deinococci</taxon>
        <taxon>Thermales</taxon>
        <taxon>Thermaceae</taxon>
        <taxon>Oceanithermus</taxon>
    </lineage>
</organism>
<keyword evidence="2" id="KW-0547">Nucleotide-binding</keyword>
<keyword evidence="2" id="KW-0067">ATP-binding</keyword>
<comment type="caution">
    <text evidence="2">The sequence shown here is derived from an EMBL/GenBank/DDBJ whole genome shotgun (WGS) entry which is preliminary data.</text>
</comment>
<dbReference type="InterPro" id="IPR021139">
    <property type="entry name" value="NYN"/>
</dbReference>
<evidence type="ECO:0000313" key="3">
    <source>
        <dbReference type="Proteomes" id="UP000321827"/>
    </source>
</evidence>
<dbReference type="GO" id="GO:0004540">
    <property type="term" value="F:RNA nuclease activity"/>
    <property type="evidence" value="ECO:0007669"/>
    <property type="project" value="InterPro"/>
</dbReference>